<reference evidence="14 15" key="1">
    <citation type="journal article" date="2014" name="Int. J. Syst. Evol. Microbiol.">
        <title>Complete genome sequence of Corynebacterium casei LMG S-19264T (=DSM 44701T), isolated from a smear-ripened cheese.</title>
        <authorList>
            <consortium name="US DOE Joint Genome Institute (JGI-PGF)"/>
            <person name="Walter F."/>
            <person name="Albersmeier A."/>
            <person name="Kalinowski J."/>
            <person name="Ruckert C."/>
        </authorList>
    </citation>
    <scope>NUCLEOTIDE SEQUENCE [LARGE SCALE GENOMIC DNA]</scope>
    <source>
        <strain evidence="14 15">NBRC 110095</strain>
    </source>
</reference>
<dbReference type="NCBIfam" id="TIGR01451">
    <property type="entry name" value="B_ant_repeat"/>
    <property type="match status" value="1"/>
</dbReference>
<feature type="chain" id="PRO_5041260333" evidence="10">
    <location>
        <begin position="21"/>
        <end position="1158"/>
    </location>
</feature>
<dbReference type="Gene3D" id="3.50.30.30">
    <property type="match status" value="1"/>
</dbReference>
<dbReference type="AlphaFoldDB" id="A0AA37WL55"/>
<feature type="domain" description="Inhibitor I9" evidence="13">
    <location>
        <begin position="81"/>
        <end position="184"/>
    </location>
</feature>
<dbReference type="InterPro" id="IPR010259">
    <property type="entry name" value="S8pro/Inhibitor_I9"/>
</dbReference>
<dbReference type="Pfam" id="PF05922">
    <property type="entry name" value="Inhibitor_I9"/>
    <property type="match status" value="1"/>
</dbReference>
<dbReference type="InterPro" id="IPR037045">
    <property type="entry name" value="S8pro/Inhibitor_I9_sf"/>
</dbReference>
<gene>
    <name evidence="14" type="ORF">GCM10007877_06790</name>
</gene>
<comment type="similarity">
    <text evidence="1 8 9">Belongs to the peptidase S8 family.</text>
</comment>
<feature type="active site" description="Charge relay system" evidence="7 8">
    <location>
        <position position="302"/>
    </location>
</feature>
<evidence type="ECO:0000256" key="1">
    <source>
        <dbReference type="ARBA" id="ARBA00011073"/>
    </source>
</evidence>
<dbReference type="PANTHER" id="PTHR10795">
    <property type="entry name" value="PROPROTEIN CONVERTASE SUBTILISIN/KEXIN"/>
    <property type="match status" value="1"/>
</dbReference>
<dbReference type="InterPro" id="IPR015500">
    <property type="entry name" value="Peptidase_S8_subtilisin-rel"/>
</dbReference>
<dbReference type="GO" id="GO:0004252">
    <property type="term" value="F:serine-type endopeptidase activity"/>
    <property type="evidence" value="ECO:0007669"/>
    <property type="project" value="UniProtKB-UniRule"/>
</dbReference>
<evidence type="ECO:0000259" key="12">
    <source>
        <dbReference type="Pfam" id="PF02225"/>
    </source>
</evidence>
<dbReference type="Pfam" id="PF00082">
    <property type="entry name" value="Peptidase_S8"/>
    <property type="match status" value="1"/>
</dbReference>
<dbReference type="Gene3D" id="3.30.70.80">
    <property type="entry name" value="Peptidase S8 propeptide/proteinase inhibitor I9"/>
    <property type="match status" value="1"/>
</dbReference>
<evidence type="ECO:0000313" key="14">
    <source>
        <dbReference type="EMBL" id="GLS24965.1"/>
    </source>
</evidence>
<evidence type="ECO:0000313" key="15">
    <source>
        <dbReference type="Proteomes" id="UP001156870"/>
    </source>
</evidence>
<evidence type="ECO:0000256" key="4">
    <source>
        <dbReference type="ARBA" id="ARBA00022801"/>
    </source>
</evidence>
<dbReference type="Proteomes" id="UP001156870">
    <property type="component" value="Unassembled WGS sequence"/>
</dbReference>
<dbReference type="PRINTS" id="PR00723">
    <property type="entry name" value="SUBTILISIN"/>
</dbReference>
<dbReference type="InterPro" id="IPR036852">
    <property type="entry name" value="Peptidase_S8/S53_dom_sf"/>
</dbReference>
<protein>
    <submittedName>
        <fullName evidence="14">Peptidase S8</fullName>
    </submittedName>
</protein>
<dbReference type="EMBL" id="BSPD01000020">
    <property type="protein sequence ID" value="GLS24965.1"/>
    <property type="molecule type" value="Genomic_DNA"/>
</dbReference>
<name>A0AA37WL55_9GAMM</name>
<feature type="active site" description="Charge relay system" evidence="7 8">
    <location>
        <position position="638"/>
    </location>
</feature>
<dbReference type="Gene3D" id="3.40.50.200">
    <property type="entry name" value="Peptidase S8/S53 domain"/>
    <property type="match status" value="1"/>
</dbReference>
<dbReference type="InterPro" id="IPR017312">
    <property type="entry name" value="Subtilisin_Alteromonadales"/>
</dbReference>
<feature type="active site" description="Charge relay system" evidence="7 8">
    <location>
        <position position="233"/>
    </location>
</feature>
<feature type="domain" description="Peptidase S8/S53" evidence="11">
    <location>
        <begin position="224"/>
        <end position="674"/>
    </location>
</feature>
<dbReference type="InterPro" id="IPR034197">
    <property type="entry name" value="Peptidases_S8_3"/>
</dbReference>
<keyword evidence="6" id="KW-0325">Glycoprotein</keyword>
<evidence type="ECO:0000256" key="10">
    <source>
        <dbReference type="SAM" id="SignalP"/>
    </source>
</evidence>
<proteinExistence type="inferred from homology"/>
<evidence type="ECO:0000256" key="6">
    <source>
        <dbReference type="ARBA" id="ARBA00023180"/>
    </source>
</evidence>
<keyword evidence="3 10" id="KW-0732">Signal</keyword>
<dbReference type="GO" id="GO:0006508">
    <property type="term" value="P:proteolysis"/>
    <property type="evidence" value="ECO:0007669"/>
    <property type="project" value="UniProtKB-KW"/>
</dbReference>
<dbReference type="RefSeq" id="WP_232592220.1">
    <property type="nucleotide sequence ID" value="NZ_BSPD01000020.1"/>
</dbReference>
<keyword evidence="5 8" id="KW-0720">Serine protease</keyword>
<dbReference type="PIRSF" id="PIRSF037898">
    <property type="entry name" value="Subtilisin_rel_Sputw3181_3341"/>
    <property type="match status" value="1"/>
</dbReference>
<dbReference type="CDD" id="cd04852">
    <property type="entry name" value="Peptidases_S8_3"/>
    <property type="match status" value="1"/>
</dbReference>
<evidence type="ECO:0000259" key="11">
    <source>
        <dbReference type="Pfam" id="PF00082"/>
    </source>
</evidence>
<dbReference type="InterPro" id="IPR023828">
    <property type="entry name" value="Peptidase_S8_Ser-AS"/>
</dbReference>
<organism evidence="14 15">
    <name type="scientific">Marinibactrum halimedae</name>
    <dbReference type="NCBI Taxonomy" id="1444977"/>
    <lineage>
        <taxon>Bacteria</taxon>
        <taxon>Pseudomonadati</taxon>
        <taxon>Pseudomonadota</taxon>
        <taxon>Gammaproteobacteria</taxon>
        <taxon>Cellvibrionales</taxon>
        <taxon>Cellvibrionaceae</taxon>
        <taxon>Marinibactrum</taxon>
    </lineage>
</organism>
<feature type="signal peptide" evidence="10">
    <location>
        <begin position="1"/>
        <end position="20"/>
    </location>
</feature>
<dbReference type="SUPFAM" id="SSF52743">
    <property type="entry name" value="Subtilisin-like"/>
    <property type="match status" value="1"/>
</dbReference>
<accession>A0AA37WL55</accession>
<keyword evidence="2 8" id="KW-0645">Protease</keyword>
<comment type="caution">
    <text evidence="14">The sequence shown here is derived from an EMBL/GenBank/DDBJ whole genome shotgun (WGS) entry which is preliminary data.</text>
</comment>
<dbReference type="InterPro" id="IPR000209">
    <property type="entry name" value="Peptidase_S8/S53_dom"/>
</dbReference>
<evidence type="ECO:0000259" key="13">
    <source>
        <dbReference type="Pfam" id="PF05922"/>
    </source>
</evidence>
<evidence type="ECO:0000256" key="8">
    <source>
        <dbReference type="PROSITE-ProRule" id="PRU01240"/>
    </source>
</evidence>
<evidence type="ECO:0000256" key="5">
    <source>
        <dbReference type="ARBA" id="ARBA00022825"/>
    </source>
</evidence>
<evidence type="ECO:0000256" key="7">
    <source>
        <dbReference type="PIRSR" id="PIRSR615500-1"/>
    </source>
</evidence>
<evidence type="ECO:0000256" key="3">
    <source>
        <dbReference type="ARBA" id="ARBA00022729"/>
    </source>
</evidence>
<keyword evidence="15" id="KW-1185">Reference proteome</keyword>
<dbReference type="InterPro" id="IPR045051">
    <property type="entry name" value="SBT"/>
</dbReference>
<keyword evidence="4 8" id="KW-0378">Hydrolase</keyword>
<dbReference type="InterPro" id="IPR047589">
    <property type="entry name" value="DUF11_rpt"/>
</dbReference>
<evidence type="ECO:0000256" key="9">
    <source>
        <dbReference type="RuleBase" id="RU003355"/>
    </source>
</evidence>
<evidence type="ECO:0000256" key="2">
    <source>
        <dbReference type="ARBA" id="ARBA00022670"/>
    </source>
</evidence>
<dbReference type="PROSITE" id="PS00136">
    <property type="entry name" value="SUBTILASE_ASP"/>
    <property type="match status" value="1"/>
</dbReference>
<dbReference type="PROSITE" id="PS51892">
    <property type="entry name" value="SUBTILASE"/>
    <property type="match status" value="1"/>
</dbReference>
<dbReference type="Pfam" id="PF02225">
    <property type="entry name" value="PA"/>
    <property type="match status" value="1"/>
</dbReference>
<feature type="domain" description="PA" evidence="12">
    <location>
        <begin position="491"/>
        <end position="560"/>
    </location>
</feature>
<dbReference type="InterPro" id="IPR023827">
    <property type="entry name" value="Peptidase_S8_Asp-AS"/>
</dbReference>
<dbReference type="InterPro" id="IPR003137">
    <property type="entry name" value="PA_domain"/>
</dbReference>
<sequence>MKRFLLVPISVLSAAIGLNAYGQSEALSLSESSQQVKVVSSAVQANEMAQKAAQAKKTRNQKSASTFSIESVDVSSPTAVYIIRLKDPAVAAYSGGIAGFSATNPEMTGEKKLDLSAAPSVAYSNFLEQQQARVTKEFDASIGRRLSPKFSYKNVFNGMAIELTASEAKQLQSHPDVLSIEEERWEVPLTDAGPAWIGADYIWNGGVGDYFSYPWCYKFEGSQGEDMVVAILDSGINSDHPSFADIGGDGYDHTNPLGSGNYLPGSYCDTEDPTFCNDKLIGAWGFTKELGDPTSPEDSDGHGSHTASTVAGNVVNDITVYAPTTSLMRESISGVAPHANIIAYDVCVDSCPGSALLAAVEQVVIDASNLPNGIQALNYSISGGEDPYNDAVELGFLNASNAGIFVSASAGNSGPTASTVAHRSPWVATVGASTHNRAVLNSLDDMTSDGESLPALIGSGFTTSLGATPIVHAKNFPTDNGSINDLDPGQCLEPFPAGHFDGQIVVCDRGEIARTAKGINVAAGGASGFVLANLEANGNSVSNDAHVIPAVHLGVDNANILKDWLDNNTNTMASISGGEVDVADAYGDIMAGFSSRGPNTTDDILKPDVTAPGVNIIAAVASTEGAIAPEYGFLSGTSMSSPHNAGAAALISAIKPKWSPHAIKSAMMMTSTTDFTFKEDGMTPTDPFDLGAGRIDLTKVANSSLVLEETTENFLAANPAIGGDPKTLNIASMQNSNCVGFCTWERTVTNTSEKRYGVWSLYADMDDLSSNVKLRVKPQFLSIPPGESAKIQIFADTTTADDIWQFGKLSLDPFGRHSGPPLHMPIAIKPSVSSNDTVLVKTVDQAQASPGDILNYTVTLTNSQFTDTITLTDMIPKFQNAIPSSLNVDVVNGTTIDDFVYKKSNKTLSWSGILQAGSLAINESPAPFGYVPMSDFTTPFGCPSNCDDGGFVLNVPTFTYNGESYSQVIWSVNGTLQAGSVGGAPTSALNSPLPSTSPPNNLLAPFWTDLDMGSDGDGAEWYVAVLTAGPNEYTIYEWNNIPLFGDDTRRYTFQVWVQNGDSGNIWFVYQNMDDVDNINYSVGIEDETGLNGDSYHFNGTGNTPTPGIDLEVSTLTGGSATFTYKTRVGKCKKPMVNFVEITSEGETEEAITTTACKQ</sequence>
<dbReference type="PROSITE" id="PS00138">
    <property type="entry name" value="SUBTILASE_SER"/>
    <property type="match status" value="1"/>
</dbReference>
<dbReference type="CDD" id="cd02120">
    <property type="entry name" value="PA_subtilisin_like"/>
    <property type="match status" value="1"/>
</dbReference>